<dbReference type="AlphaFoldDB" id="A0A227KRP2"/>
<evidence type="ECO:0000313" key="3">
    <source>
        <dbReference type="Proteomes" id="UP000214610"/>
    </source>
</evidence>
<dbReference type="PANTHER" id="PTHR22916">
    <property type="entry name" value="GLYCOSYLTRANSFERASE"/>
    <property type="match status" value="1"/>
</dbReference>
<organism evidence="2 3">
    <name type="scientific">Turicimonas muris</name>
    <dbReference type="NCBI Taxonomy" id="1796652"/>
    <lineage>
        <taxon>Bacteria</taxon>
        <taxon>Pseudomonadati</taxon>
        <taxon>Pseudomonadota</taxon>
        <taxon>Betaproteobacteria</taxon>
        <taxon>Burkholderiales</taxon>
        <taxon>Sutterellaceae</taxon>
        <taxon>Turicimonas</taxon>
    </lineage>
</organism>
<gene>
    <name evidence="2" type="ORF">ADH67_02155</name>
</gene>
<name>A0A227KRP2_9BURK</name>
<dbReference type="Gene3D" id="3.90.550.10">
    <property type="entry name" value="Spore Coat Polysaccharide Biosynthesis Protein SpsA, Chain A"/>
    <property type="match status" value="1"/>
</dbReference>
<sequence>MNKCEHKRAITFSVVLTTWNMSDCIEEMLTSLKEQSFPPDEVLIFDDGSSDGTKEIVETFCRNNESWHFYGMVHQGVSSLRNIGIEKIWTDYFFVLDGDDILSRDYFESFYPVLLQNPDVGICGSYELDHKSGFINKIGWSNRPQKNPGDKDSIFYSYMGWAWDKAFKTQFIKDNKLLFPHLRNSEDLVFVYSSLILARKILHTGKCSIYHRVNRLSSLSNSLTEEEQDYYKAVQLMKIFLKERYVNVNQGFEEWAADFLLWAVKGADYRFDDLLKTFSEVPWEEIAQRKPRYYSGLNWIMKAKKNNPSKTVWNLIYLFYRLKKFGIGRAKRIISSYFIELINNFPKN</sequence>
<dbReference type="GeneID" id="78363324"/>
<comment type="caution">
    <text evidence="2">The sequence shown here is derived from an EMBL/GenBank/DDBJ whole genome shotgun (WGS) entry which is preliminary data.</text>
</comment>
<dbReference type="CDD" id="cd00761">
    <property type="entry name" value="Glyco_tranf_GTA_type"/>
    <property type="match status" value="1"/>
</dbReference>
<feature type="domain" description="Glycosyltransferase 2-like" evidence="1">
    <location>
        <begin position="13"/>
        <end position="138"/>
    </location>
</feature>
<dbReference type="SUPFAM" id="SSF53448">
    <property type="entry name" value="Nucleotide-diphospho-sugar transferases"/>
    <property type="match status" value="1"/>
</dbReference>
<dbReference type="EMBL" id="NHMP01000001">
    <property type="protein sequence ID" value="OXE51118.1"/>
    <property type="molecule type" value="Genomic_DNA"/>
</dbReference>
<dbReference type="InterPro" id="IPR001173">
    <property type="entry name" value="Glyco_trans_2-like"/>
</dbReference>
<keyword evidence="3" id="KW-1185">Reference proteome</keyword>
<dbReference type="Proteomes" id="UP000214610">
    <property type="component" value="Unassembled WGS sequence"/>
</dbReference>
<protein>
    <recommendedName>
        <fullName evidence="1">Glycosyltransferase 2-like domain-containing protein</fullName>
    </recommendedName>
</protein>
<evidence type="ECO:0000259" key="1">
    <source>
        <dbReference type="Pfam" id="PF00535"/>
    </source>
</evidence>
<dbReference type="GO" id="GO:0016758">
    <property type="term" value="F:hexosyltransferase activity"/>
    <property type="evidence" value="ECO:0007669"/>
    <property type="project" value="UniProtKB-ARBA"/>
</dbReference>
<evidence type="ECO:0000313" key="2">
    <source>
        <dbReference type="EMBL" id="OXE51118.1"/>
    </source>
</evidence>
<dbReference type="Pfam" id="PF00535">
    <property type="entry name" value="Glycos_transf_2"/>
    <property type="match status" value="1"/>
</dbReference>
<dbReference type="InterPro" id="IPR029044">
    <property type="entry name" value="Nucleotide-diphossugar_trans"/>
</dbReference>
<dbReference type="RefSeq" id="WP_066591199.1">
    <property type="nucleotide sequence ID" value="NZ_CAJTBZ010000050.1"/>
</dbReference>
<reference evidence="3" key="1">
    <citation type="submission" date="2017-05" db="EMBL/GenBank/DDBJ databases">
        <title>Improved OligoMM genomes.</title>
        <authorList>
            <person name="Garzetti D."/>
        </authorList>
    </citation>
    <scope>NUCLEOTIDE SEQUENCE [LARGE SCALE GENOMIC DNA]</scope>
    <source>
        <strain evidence="3">YL45</strain>
    </source>
</reference>
<proteinExistence type="predicted"/>
<accession>A0A227KRP2</accession>